<feature type="region of interest" description="Disordered" evidence="1">
    <location>
        <begin position="1"/>
        <end position="27"/>
    </location>
</feature>
<protein>
    <submittedName>
        <fullName evidence="2">Uncharacterized protein</fullName>
    </submittedName>
</protein>
<proteinExistence type="predicted"/>
<evidence type="ECO:0000313" key="2">
    <source>
        <dbReference type="EMBL" id="KMV33365.1"/>
    </source>
</evidence>
<dbReference type="AlphaFoldDB" id="A0A0J8VLH8"/>
<reference evidence="2 3" key="1">
    <citation type="submission" date="2015-06" db="EMBL/GenBank/DDBJ databases">
        <title>Genome sequencing of Cronobacter sp. strain DJ34 isolated from petroleum contaminated sludge of Duliajan Oil Fields, Assam, India.</title>
        <authorList>
            <person name="Pal S."/>
            <person name="Banerjee T.D."/>
            <person name="Roy A."/>
            <person name="Sar P."/>
            <person name="Kazy S.K."/>
        </authorList>
    </citation>
    <scope>NUCLEOTIDE SEQUENCE [LARGE SCALE GENOMIC DNA]</scope>
    <source>
        <strain evidence="2 3">DJ34</strain>
    </source>
</reference>
<feature type="non-terminal residue" evidence="2">
    <location>
        <position position="1"/>
    </location>
</feature>
<accession>A0A0J8VLH8</accession>
<feature type="region of interest" description="Disordered" evidence="1">
    <location>
        <begin position="85"/>
        <end position="104"/>
    </location>
</feature>
<dbReference type="Proteomes" id="UP000037315">
    <property type="component" value="Unassembled WGS sequence"/>
</dbReference>
<dbReference type="PATRIC" id="fig|1656095.3.peg.1516"/>
<comment type="caution">
    <text evidence="2">The sequence shown here is derived from an EMBL/GenBank/DDBJ whole genome shotgun (WGS) entry which is preliminary data.</text>
</comment>
<dbReference type="EMBL" id="LFEJ01000023">
    <property type="protein sequence ID" value="KMV33365.1"/>
    <property type="molecule type" value="Genomic_DNA"/>
</dbReference>
<evidence type="ECO:0000256" key="1">
    <source>
        <dbReference type="SAM" id="MobiDB-lite"/>
    </source>
</evidence>
<sequence>FPAGFGSGMTARPCADMPSHRVRPVRPGHREKAEAILRPDLPPLQRLILLQELFRFNGYAGSLQGQSAKRHLPCNVIRPCRHFPIPRPSPPREETPRVAPHLFTNEPPKRILPYSDNTMTFFISLSAAVFIRPQNRLPGGQMAGARRSDPA</sequence>
<keyword evidence="3" id="KW-1185">Reference proteome</keyword>
<dbReference type="RefSeq" id="WP_048888449.1">
    <property type="nucleotide sequence ID" value="NZ_LFEJ01000023.1"/>
</dbReference>
<name>A0A0J8VLH8_9ENTR</name>
<gene>
    <name evidence="2" type="ORF">ACH50_17060</name>
</gene>
<evidence type="ECO:0000313" key="3">
    <source>
        <dbReference type="Proteomes" id="UP000037315"/>
    </source>
</evidence>
<organism evidence="2 3">
    <name type="scientific">Franconibacter pulveris</name>
    <dbReference type="NCBI Taxonomy" id="435910"/>
    <lineage>
        <taxon>Bacteria</taxon>
        <taxon>Pseudomonadati</taxon>
        <taxon>Pseudomonadota</taxon>
        <taxon>Gammaproteobacteria</taxon>
        <taxon>Enterobacterales</taxon>
        <taxon>Enterobacteriaceae</taxon>
        <taxon>Franconibacter</taxon>
    </lineage>
</organism>